<feature type="transmembrane region" description="Helical" evidence="5">
    <location>
        <begin position="39"/>
        <end position="58"/>
    </location>
</feature>
<comment type="subcellular location">
    <subcellularLocation>
        <location evidence="1">Membrane</location>
        <topology evidence="1">Multi-pass membrane protein</topology>
    </subcellularLocation>
</comment>
<feature type="transmembrane region" description="Helical" evidence="5">
    <location>
        <begin position="14"/>
        <end position="33"/>
    </location>
</feature>
<dbReference type="InterPro" id="IPR051679">
    <property type="entry name" value="DASS-Related_Transporters"/>
</dbReference>
<evidence type="ECO:0000256" key="1">
    <source>
        <dbReference type="ARBA" id="ARBA00004141"/>
    </source>
</evidence>
<feature type="transmembrane region" description="Helical" evidence="5">
    <location>
        <begin position="433"/>
        <end position="457"/>
    </location>
</feature>
<keyword evidence="3 5" id="KW-1133">Transmembrane helix</keyword>
<dbReference type="PANTHER" id="PTHR43652">
    <property type="entry name" value="BASIC AMINO ACID ANTIPORTER YFCC-RELATED"/>
    <property type="match status" value="1"/>
</dbReference>
<evidence type="ECO:0000313" key="6">
    <source>
        <dbReference type="EMBL" id="MPL95597.1"/>
    </source>
</evidence>
<dbReference type="GO" id="GO:0022857">
    <property type="term" value="F:transmembrane transporter activity"/>
    <property type="evidence" value="ECO:0007669"/>
    <property type="project" value="InterPro"/>
</dbReference>
<feature type="transmembrane region" description="Helical" evidence="5">
    <location>
        <begin position="89"/>
        <end position="109"/>
    </location>
</feature>
<gene>
    <name evidence="6" type="ORF">SDC9_41769</name>
</gene>
<dbReference type="PANTHER" id="PTHR43652:SF2">
    <property type="entry name" value="BASIC AMINO ACID ANTIPORTER YFCC-RELATED"/>
    <property type="match status" value="1"/>
</dbReference>
<organism evidence="6">
    <name type="scientific">bioreactor metagenome</name>
    <dbReference type="NCBI Taxonomy" id="1076179"/>
    <lineage>
        <taxon>unclassified sequences</taxon>
        <taxon>metagenomes</taxon>
        <taxon>ecological metagenomes</taxon>
    </lineage>
</organism>
<feature type="transmembrane region" description="Helical" evidence="5">
    <location>
        <begin position="219"/>
        <end position="240"/>
    </location>
</feature>
<feature type="transmembrane region" description="Helical" evidence="5">
    <location>
        <begin position="354"/>
        <end position="372"/>
    </location>
</feature>
<evidence type="ECO:0000256" key="3">
    <source>
        <dbReference type="ARBA" id="ARBA00022989"/>
    </source>
</evidence>
<feature type="transmembrane region" description="Helical" evidence="5">
    <location>
        <begin position="393"/>
        <end position="413"/>
    </location>
</feature>
<dbReference type="Pfam" id="PF00939">
    <property type="entry name" value="Na_sulph_symp"/>
    <property type="match status" value="1"/>
</dbReference>
<evidence type="ECO:0000256" key="2">
    <source>
        <dbReference type="ARBA" id="ARBA00022692"/>
    </source>
</evidence>
<evidence type="ECO:0008006" key="7">
    <source>
        <dbReference type="Google" id="ProtNLM"/>
    </source>
</evidence>
<keyword evidence="2 5" id="KW-0812">Transmembrane</keyword>
<dbReference type="AlphaFoldDB" id="A0A644VWF5"/>
<feature type="transmembrane region" description="Helical" evidence="5">
    <location>
        <begin position="287"/>
        <end position="306"/>
    </location>
</feature>
<dbReference type="InterPro" id="IPR001898">
    <property type="entry name" value="SLC13A/DASS"/>
</dbReference>
<comment type="caution">
    <text evidence="6">The sequence shown here is derived from an EMBL/GenBank/DDBJ whole genome shotgun (WGS) entry which is preliminary data.</text>
</comment>
<keyword evidence="4 5" id="KW-0472">Membrane</keyword>
<dbReference type="EMBL" id="VSSQ01000474">
    <property type="protein sequence ID" value="MPL95597.1"/>
    <property type="molecule type" value="Genomic_DNA"/>
</dbReference>
<dbReference type="GO" id="GO:0005886">
    <property type="term" value="C:plasma membrane"/>
    <property type="evidence" value="ECO:0007669"/>
    <property type="project" value="TreeGrafter"/>
</dbReference>
<feature type="transmembrane region" description="Helical" evidence="5">
    <location>
        <begin position="177"/>
        <end position="199"/>
    </location>
</feature>
<name>A0A644VWF5_9ZZZZ</name>
<reference evidence="6" key="1">
    <citation type="submission" date="2019-08" db="EMBL/GenBank/DDBJ databases">
        <authorList>
            <person name="Kucharzyk K."/>
            <person name="Murdoch R.W."/>
            <person name="Higgins S."/>
            <person name="Loffler F."/>
        </authorList>
    </citation>
    <scope>NUCLEOTIDE SEQUENCE</scope>
</reference>
<feature type="transmembrane region" description="Helical" evidence="5">
    <location>
        <begin position="318"/>
        <end position="342"/>
    </location>
</feature>
<evidence type="ECO:0000256" key="5">
    <source>
        <dbReference type="SAM" id="Phobius"/>
    </source>
</evidence>
<proteinExistence type="predicted"/>
<accession>A0A644VWF5</accession>
<protein>
    <recommendedName>
        <fullName evidence="7">Sodium-dependent dicarboxylate transporter SdcS</fullName>
    </recommendedName>
</protein>
<feature type="transmembrane region" description="Helical" evidence="5">
    <location>
        <begin position="266"/>
        <end position="281"/>
    </location>
</feature>
<sequence length="463" mass="51233">MDLISTKSKDSMKLIKRILLIILSALVPFLIVLTHPLGFNMNQSLVVGILLLVIIWWCTGLVNKITASCVLLLNFLLFSGAQIKTIFSFPMSSTFLLITLTYLFSKGVLNSRMAERYLEPLLIRCAGTPMRAILTSGAILVITMYAIPQPLARIIIVADIMQMYLNKIDVDEKVKNVILFGVFVMYIYVNMLTMNADIILNTTAVAVSGIEMTDGRWMLYMSVPSLLLMTAALALIRLVFAKDIAGKHLCVLAPVQQTAKVNRRDKMLLAVLAVTICLWFTESLHGIPAWVVTLFSIVIMFLLGTLHPADLKAIDIPMLVFLTAAMSIGGVMSANGTADIIFSALRELMSGSSTLLTVLAVMAITMCMHMVLGSNTTTLSVVIPGIIYMCRDMLPAEIIMFIVYITSVSQWLFPFHSVGLMMGSSKNYFPSAYVTRLGLPMTVLVFLAVFLLFIPWWRLIGLM</sequence>
<evidence type="ECO:0000256" key="4">
    <source>
        <dbReference type="ARBA" id="ARBA00023136"/>
    </source>
</evidence>